<organism evidence="3 4">
    <name type="scientific">Actinoplanes xinjiangensis</name>
    <dbReference type="NCBI Taxonomy" id="512350"/>
    <lineage>
        <taxon>Bacteria</taxon>
        <taxon>Bacillati</taxon>
        <taxon>Actinomycetota</taxon>
        <taxon>Actinomycetes</taxon>
        <taxon>Micromonosporales</taxon>
        <taxon>Micromonosporaceae</taxon>
        <taxon>Actinoplanes</taxon>
    </lineage>
</organism>
<dbReference type="Proteomes" id="UP000245697">
    <property type="component" value="Unassembled WGS sequence"/>
</dbReference>
<accession>A0A316ESZ9</accession>
<feature type="compositionally biased region" description="Low complexity" evidence="1">
    <location>
        <begin position="18"/>
        <end position="45"/>
    </location>
</feature>
<name>A0A316ESZ9_9ACTN</name>
<keyword evidence="2" id="KW-1133">Transmembrane helix</keyword>
<feature type="region of interest" description="Disordered" evidence="1">
    <location>
        <begin position="1"/>
        <end position="48"/>
    </location>
</feature>
<gene>
    <name evidence="3" type="ORF">BC793_1658</name>
</gene>
<evidence type="ECO:0000256" key="2">
    <source>
        <dbReference type="SAM" id="Phobius"/>
    </source>
</evidence>
<sequence>MVQATSPEQHSERDGSRSSRGGFRVGVSHDSPAWTASTTSPTGSAKLPPIEWPRTNYRQIMLADLAGTAKSLVMALIMFAIMIAGGISIAMVLATLLNVLGLDPASLY</sequence>
<evidence type="ECO:0000313" key="4">
    <source>
        <dbReference type="Proteomes" id="UP000245697"/>
    </source>
</evidence>
<proteinExistence type="predicted"/>
<comment type="caution">
    <text evidence="3">The sequence shown here is derived from an EMBL/GenBank/DDBJ whole genome shotgun (WGS) entry which is preliminary data.</text>
</comment>
<evidence type="ECO:0000313" key="3">
    <source>
        <dbReference type="EMBL" id="PWK26290.1"/>
    </source>
</evidence>
<evidence type="ECO:0000256" key="1">
    <source>
        <dbReference type="SAM" id="MobiDB-lite"/>
    </source>
</evidence>
<protein>
    <submittedName>
        <fullName evidence="3">Uncharacterized protein</fullName>
    </submittedName>
</protein>
<keyword evidence="4" id="KW-1185">Reference proteome</keyword>
<dbReference type="EMBL" id="QGGR01000065">
    <property type="protein sequence ID" value="PWK26290.1"/>
    <property type="molecule type" value="Genomic_DNA"/>
</dbReference>
<keyword evidence="2" id="KW-0812">Transmembrane</keyword>
<reference evidence="3 4" key="1">
    <citation type="submission" date="2018-05" db="EMBL/GenBank/DDBJ databases">
        <title>Genomic Encyclopedia of Archaeal and Bacterial Type Strains, Phase II (KMG-II): from individual species to whole genera.</title>
        <authorList>
            <person name="Goeker M."/>
        </authorList>
    </citation>
    <scope>NUCLEOTIDE SEQUENCE [LARGE SCALE GENOMIC DNA]</scope>
    <source>
        <strain evidence="3 4">DSM 45184</strain>
    </source>
</reference>
<feature type="transmembrane region" description="Helical" evidence="2">
    <location>
        <begin position="72"/>
        <end position="100"/>
    </location>
</feature>
<keyword evidence="2" id="KW-0472">Membrane</keyword>
<dbReference type="AlphaFoldDB" id="A0A316ESZ9"/>